<feature type="region of interest" description="Disordered" evidence="1">
    <location>
        <begin position="102"/>
        <end position="124"/>
    </location>
</feature>
<feature type="region of interest" description="Disordered" evidence="1">
    <location>
        <begin position="527"/>
        <end position="558"/>
    </location>
</feature>
<feature type="compositionally biased region" description="Basic and acidic residues" evidence="1">
    <location>
        <begin position="156"/>
        <end position="167"/>
    </location>
</feature>
<dbReference type="VEuPathDB" id="FungiDB:BD410DRAFT_802721"/>
<feature type="compositionally biased region" description="Basic and acidic residues" evidence="1">
    <location>
        <begin position="177"/>
        <end position="191"/>
    </location>
</feature>
<evidence type="ECO:0000313" key="3">
    <source>
        <dbReference type="Proteomes" id="UP000294933"/>
    </source>
</evidence>
<feature type="compositionally biased region" description="Polar residues" evidence="1">
    <location>
        <begin position="39"/>
        <end position="60"/>
    </location>
</feature>
<dbReference type="AlphaFoldDB" id="A0A4Y7Q7E0"/>
<protein>
    <submittedName>
        <fullName evidence="2">Uncharacterized protein</fullName>
    </submittedName>
</protein>
<dbReference type="Proteomes" id="UP000294933">
    <property type="component" value="Unassembled WGS sequence"/>
</dbReference>
<sequence length="605" mass="66637">MPVALGCETYLSFKQGRTSPQYLPKYFWPDWQSQWNLERSTSDEQNTATTRERSQSGLKSRTNEQNKRKTLLSQWTELECYLGVIELHAADARAGFTRTAGSLVSSPESSAHIRPSSDTTDPNLNLAPVTTLSLSASLHAAAVAASAKRSSHHRAHNEWEGLNERSRTAGHGVNDTENSRRRDRKREEHADSPNLYLSASMLALPVDHDNGNRTNGRDVITTTTTDTESARGAEREIACTEVKDDIEREEDMTTKTETSAMAITGGNAEVPAPGGVPNTTEVSNSDLLHLFFLDKRPAWTLVHIQNLQAYKRTKPTFFSSHYWRAPLKEINGVPASQLITLGPGDVIVVSGATALRARAEHESYSSRVPMGGICNPWVIHTHGYFFTQSLTWIPMGKTLMGNLDPRIRVLQVFPRIRIHPRMNSCSALLRAMAPPGGGYPATNKQGQRIWRQFGMPGRYKEGNVLRDGERWTVPLRLKFDVRLRLHMPRASQCTNNTLVEVTMVRWGAELDIDAEIASALPAKSGGLGLHVPRRPHGGGSIRNTALNGSRPPKDKLPNSITLNPTTHSTQPAPHIIGVVSGPGESVAPKCTRIDEGMDLDAEAAI</sequence>
<proteinExistence type="predicted"/>
<gene>
    <name evidence="2" type="ORF">BD410DRAFT_802721</name>
</gene>
<evidence type="ECO:0000313" key="2">
    <source>
        <dbReference type="EMBL" id="TDL23484.1"/>
    </source>
</evidence>
<organism evidence="2 3">
    <name type="scientific">Rickenella mellea</name>
    <dbReference type="NCBI Taxonomy" id="50990"/>
    <lineage>
        <taxon>Eukaryota</taxon>
        <taxon>Fungi</taxon>
        <taxon>Dikarya</taxon>
        <taxon>Basidiomycota</taxon>
        <taxon>Agaricomycotina</taxon>
        <taxon>Agaricomycetes</taxon>
        <taxon>Hymenochaetales</taxon>
        <taxon>Rickenellaceae</taxon>
        <taxon>Rickenella</taxon>
    </lineage>
</organism>
<reference evidence="2 3" key="1">
    <citation type="submission" date="2018-06" db="EMBL/GenBank/DDBJ databases">
        <title>A transcriptomic atlas of mushroom development highlights an independent origin of complex multicellularity.</title>
        <authorList>
            <consortium name="DOE Joint Genome Institute"/>
            <person name="Krizsan K."/>
            <person name="Almasi E."/>
            <person name="Merenyi Z."/>
            <person name="Sahu N."/>
            <person name="Viragh M."/>
            <person name="Koszo T."/>
            <person name="Mondo S."/>
            <person name="Kiss B."/>
            <person name="Balint B."/>
            <person name="Kues U."/>
            <person name="Barry K."/>
            <person name="Hegedus J.C."/>
            <person name="Henrissat B."/>
            <person name="Johnson J."/>
            <person name="Lipzen A."/>
            <person name="Ohm R."/>
            <person name="Nagy I."/>
            <person name="Pangilinan J."/>
            <person name="Yan J."/>
            <person name="Xiong Y."/>
            <person name="Grigoriev I.V."/>
            <person name="Hibbett D.S."/>
            <person name="Nagy L.G."/>
        </authorList>
    </citation>
    <scope>NUCLEOTIDE SEQUENCE [LARGE SCALE GENOMIC DNA]</scope>
    <source>
        <strain evidence="2 3">SZMC22713</strain>
    </source>
</reference>
<dbReference type="EMBL" id="ML170170">
    <property type="protein sequence ID" value="TDL23484.1"/>
    <property type="molecule type" value="Genomic_DNA"/>
</dbReference>
<feature type="region of interest" description="Disordered" evidence="1">
    <location>
        <begin position="145"/>
        <end position="196"/>
    </location>
</feature>
<name>A0A4Y7Q7E0_9AGAM</name>
<feature type="region of interest" description="Disordered" evidence="1">
    <location>
        <begin position="39"/>
        <end position="65"/>
    </location>
</feature>
<keyword evidence="3" id="KW-1185">Reference proteome</keyword>
<accession>A0A4Y7Q7E0</accession>
<evidence type="ECO:0000256" key="1">
    <source>
        <dbReference type="SAM" id="MobiDB-lite"/>
    </source>
</evidence>